<protein>
    <submittedName>
        <fullName evidence="2">Uncharacterized protein</fullName>
    </submittedName>
</protein>
<dbReference type="Proteomes" id="UP001141327">
    <property type="component" value="Unassembled WGS sequence"/>
</dbReference>
<evidence type="ECO:0000313" key="3">
    <source>
        <dbReference type="Proteomes" id="UP001141327"/>
    </source>
</evidence>
<evidence type="ECO:0000256" key="1">
    <source>
        <dbReference type="SAM" id="MobiDB-lite"/>
    </source>
</evidence>
<organism evidence="2 3">
    <name type="scientific">Paratrimastix pyriformis</name>
    <dbReference type="NCBI Taxonomy" id="342808"/>
    <lineage>
        <taxon>Eukaryota</taxon>
        <taxon>Metamonada</taxon>
        <taxon>Preaxostyla</taxon>
        <taxon>Paratrimastigidae</taxon>
        <taxon>Paratrimastix</taxon>
    </lineage>
</organism>
<evidence type="ECO:0000313" key="2">
    <source>
        <dbReference type="EMBL" id="KAJ4457757.1"/>
    </source>
</evidence>
<comment type="caution">
    <text evidence="2">The sequence shown here is derived from an EMBL/GenBank/DDBJ whole genome shotgun (WGS) entry which is preliminary data.</text>
</comment>
<sequence>MVTLGTSINIVVRARSTQAVLPCTADRLLSTTPLRPRGTTLRVLRRHHPLVLTRTSCPSPAATAPRWGWQLRTQPPHAEARWTHASRVSIALVTPAPDPLSWEDTPDVPFTSILFPVPSPDPLAGGGEEAALKGGHPLHREMFAEDPRRTLRAPRSAPQEDQGAGHSTSCCPCRLSWSLLCIRTFSTCRPSSHHLVPSFSFNKITRHTVSGHLPLAPLPWISHGVVSNIETLLLPADATAAATDFRTQPVSSALMPGLPPINEAVVQR</sequence>
<accession>A0ABQ8UJ74</accession>
<proteinExistence type="predicted"/>
<name>A0ABQ8UJ74_9EUKA</name>
<reference evidence="2" key="1">
    <citation type="journal article" date="2022" name="bioRxiv">
        <title>Genomics of Preaxostyla Flagellates Illuminates Evolutionary Transitions and the Path Towards Mitochondrial Loss.</title>
        <authorList>
            <person name="Novak L.V.F."/>
            <person name="Treitli S.C."/>
            <person name="Pyrih J."/>
            <person name="Halakuc P."/>
            <person name="Pipaliya S.V."/>
            <person name="Vacek V."/>
            <person name="Brzon O."/>
            <person name="Soukal P."/>
            <person name="Eme L."/>
            <person name="Dacks J.B."/>
            <person name="Karnkowska A."/>
            <person name="Elias M."/>
            <person name="Hampl V."/>
        </authorList>
    </citation>
    <scope>NUCLEOTIDE SEQUENCE</scope>
    <source>
        <strain evidence="2">RCP-MX</strain>
    </source>
</reference>
<dbReference type="EMBL" id="JAPMOS010000040">
    <property type="protein sequence ID" value="KAJ4457757.1"/>
    <property type="molecule type" value="Genomic_DNA"/>
</dbReference>
<keyword evidence="3" id="KW-1185">Reference proteome</keyword>
<gene>
    <name evidence="2" type="ORF">PAPYR_6687</name>
</gene>
<feature type="region of interest" description="Disordered" evidence="1">
    <location>
        <begin position="148"/>
        <end position="169"/>
    </location>
</feature>